<sequence>MAHSFGQPLRMAENTDAQNQQLTEKPDVTDEHREKAKQMATAYSDDLQTTTLPGSGGTVAGTSVTDWVDDKDKGNIETTAEEGNVEYRNTEEFRRKLEE</sequence>
<reference evidence="2" key="1">
    <citation type="submission" date="2006-12" db="EMBL/GenBank/DDBJ databases">
        <title>Complete sequence of Mycobacterium vanbaalenii PYR-1.</title>
        <authorList>
            <consortium name="US DOE Joint Genome Institute"/>
            <person name="Copeland A."/>
            <person name="Lucas S."/>
            <person name="Lapidus A."/>
            <person name="Barry K."/>
            <person name="Detter J.C."/>
            <person name="Glavina del Rio T."/>
            <person name="Hammon N."/>
            <person name="Israni S."/>
            <person name="Dalin E."/>
            <person name="Tice H."/>
            <person name="Pitluck S."/>
            <person name="Singan V."/>
            <person name="Schmutz J."/>
            <person name="Larimer F."/>
            <person name="Land M."/>
            <person name="Hauser L."/>
            <person name="Kyrpides N."/>
            <person name="Anderson I.J."/>
            <person name="Miller C."/>
            <person name="Richardson P."/>
        </authorList>
    </citation>
    <scope>NUCLEOTIDE SEQUENCE [LARGE SCALE GENOMIC DNA]</scope>
    <source>
        <strain evidence="2">PYR-1</strain>
    </source>
</reference>
<dbReference type="eggNOG" id="ENOG5030NQ0">
    <property type="taxonomic scope" value="Bacteria"/>
</dbReference>
<dbReference type="HOGENOM" id="CLU_172507_0_0_11"/>
<gene>
    <name evidence="2" type="ordered locus">Mvan_0856</name>
</gene>
<dbReference type="KEGG" id="mva:Mvan_0856"/>
<organism evidence="2 3">
    <name type="scientific">Mycolicibacterium vanbaalenii (strain DSM 7251 / JCM 13017 / BCRC 16820 / KCTC 9966 / NRRL B-24157 / PYR-1)</name>
    <name type="common">Mycobacterium vanbaalenii</name>
    <dbReference type="NCBI Taxonomy" id="350058"/>
    <lineage>
        <taxon>Bacteria</taxon>
        <taxon>Bacillati</taxon>
        <taxon>Actinomycetota</taxon>
        <taxon>Actinomycetes</taxon>
        <taxon>Mycobacteriales</taxon>
        <taxon>Mycobacteriaceae</taxon>
        <taxon>Mycolicibacterium</taxon>
    </lineage>
</organism>
<feature type="compositionally biased region" description="Basic and acidic residues" evidence="1">
    <location>
        <begin position="24"/>
        <end position="37"/>
    </location>
</feature>
<dbReference type="EMBL" id="CP000511">
    <property type="protein sequence ID" value="ABM11694.1"/>
    <property type="molecule type" value="Genomic_DNA"/>
</dbReference>
<feature type="region of interest" description="Disordered" evidence="1">
    <location>
        <begin position="1"/>
        <end position="76"/>
    </location>
</feature>
<keyword evidence="3" id="KW-1185">Reference proteome</keyword>
<evidence type="ECO:0000313" key="2">
    <source>
        <dbReference type="EMBL" id="ABM11694.1"/>
    </source>
</evidence>
<protein>
    <submittedName>
        <fullName evidence="2">Uncharacterized protein</fullName>
    </submittedName>
</protein>
<name>A1T3E4_MYCVP</name>
<dbReference type="AlphaFoldDB" id="A1T3E4"/>
<evidence type="ECO:0000256" key="1">
    <source>
        <dbReference type="SAM" id="MobiDB-lite"/>
    </source>
</evidence>
<dbReference type="Proteomes" id="UP000009159">
    <property type="component" value="Chromosome"/>
</dbReference>
<proteinExistence type="predicted"/>
<accession>A1T3E4</accession>
<evidence type="ECO:0000313" key="3">
    <source>
        <dbReference type="Proteomes" id="UP000009159"/>
    </source>
</evidence>
<dbReference type="STRING" id="350058.Mvan_0856"/>